<evidence type="ECO:0000259" key="1">
    <source>
        <dbReference type="Pfam" id="PF00535"/>
    </source>
</evidence>
<evidence type="ECO:0000313" key="2">
    <source>
        <dbReference type="EMBL" id="MBB6128041.1"/>
    </source>
</evidence>
<dbReference type="PANTHER" id="PTHR43685">
    <property type="entry name" value="GLYCOSYLTRANSFERASE"/>
    <property type="match status" value="1"/>
</dbReference>
<comment type="caution">
    <text evidence="2">The sequence shown here is derived from an EMBL/GenBank/DDBJ whole genome shotgun (WGS) entry which is preliminary data.</text>
</comment>
<accession>A0A841JJ86</accession>
<reference evidence="2 3" key="1">
    <citation type="submission" date="2020-08" db="EMBL/GenBank/DDBJ databases">
        <title>Genomic Encyclopedia of Type Strains, Phase IV (KMG-V): Genome sequencing to study the core and pangenomes of soil and plant-associated prokaryotes.</title>
        <authorList>
            <person name="Whitman W."/>
        </authorList>
    </citation>
    <scope>NUCLEOTIDE SEQUENCE [LARGE SCALE GENOMIC DNA]</scope>
    <source>
        <strain evidence="2 3">MP601</strain>
    </source>
</reference>
<organism evidence="2 3">
    <name type="scientific">Mucilaginibacter lappiensis</name>
    <dbReference type="NCBI Taxonomy" id="354630"/>
    <lineage>
        <taxon>Bacteria</taxon>
        <taxon>Pseudomonadati</taxon>
        <taxon>Bacteroidota</taxon>
        <taxon>Sphingobacteriia</taxon>
        <taxon>Sphingobacteriales</taxon>
        <taxon>Sphingobacteriaceae</taxon>
        <taxon>Mucilaginibacter</taxon>
    </lineage>
</organism>
<dbReference type="RefSeq" id="WP_183587363.1">
    <property type="nucleotide sequence ID" value="NZ_JACHCA010000005.1"/>
</dbReference>
<dbReference type="Pfam" id="PF00535">
    <property type="entry name" value="Glycos_transf_2"/>
    <property type="match status" value="1"/>
</dbReference>
<dbReference type="AlphaFoldDB" id="A0A841JJ86"/>
<feature type="domain" description="Glycosyltransferase 2-like" evidence="1">
    <location>
        <begin position="9"/>
        <end position="114"/>
    </location>
</feature>
<dbReference type="GO" id="GO:0016740">
    <property type="term" value="F:transferase activity"/>
    <property type="evidence" value="ECO:0007669"/>
    <property type="project" value="UniProtKB-KW"/>
</dbReference>
<dbReference type="InterPro" id="IPR029044">
    <property type="entry name" value="Nucleotide-diphossugar_trans"/>
</dbReference>
<dbReference type="EMBL" id="JACHCA010000005">
    <property type="protein sequence ID" value="MBB6128041.1"/>
    <property type="molecule type" value="Genomic_DNA"/>
</dbReference>
<dbReference type="Proteomes" id="UP000548326">
    <property type="component" value="Unassembled WGS sequence"/>
</dbReference>
<sequence length="332" mass="38445">MVSCRIYLFTYKRNHLLPRAVESLINQTFQNWVCELHNDCPDDPFPAAYTESLNDPRFIMKNHTVNMGAVAGFNLAFAGCTEHYASILEDDNWWEPTFLEEMIALMENRPAVNISWSNMNLWQEKAGNEWQNTGNTIWPASAHTTTFSWPAQQQAISALHSTGAMLYRGKYAHHYLAPHETLLNAIELVRERAFEHPIILNHKPLANFAITINTNRSADPYPWIASQVMLLASYIEASGNDVAIIKEALSYHRQLKPNPMVNFFLADLFLLKNRSLYKYFSLSDWMVIGKWLIRNGHKLNYIKTYLASQKATYIFLLKHTRLRFQESKQNVQ</sequence>
<name>A0A841JJ86_9SPHI</name>
<dbReference type="CDD" id="cd00761">
    <property type="entry name" value="Glyco_tranf_GTA_type"/>
    <property type="match status" value="1"/>
</dbReference>
<dbReference type="InterPro" id="IPR050834">
    <property type="entry name" value="Glycosyltransf_2"/>
</dbReference>
<proteinExistence type="predicted"/>
<dbReference type="SUPFAM" id="SSF53448">
    <property type="entry name" value="Nucleotide-diphospho-sugar transferases"/>
    <property type="match status" value="1"/>
</dbReference>
<evidence type="ECO:0000313" key="3">
    <source>
        <dbReference type="Proteomes" id="UP000548326"/>
    </source>
</evidence>
<keyword evidence="2" id="KW-0808">Transferase</keyword>
<dbReference type="PANTHER" id="PTHR43685:SF2">
    <property type="entry name" value="GLYCOSYLTRANSFERASE 2-LIKE DOMAIN-CONTAINING PROTEIN"/>
    <property type="match status" value="1"/>
</dbReference>
<gene>
    <name evidence="2" type="ORF">HDF22_002154</name>
</gene>
<protein>
    <submittedName>
        <fullName evidence="2">Glycosyltransferase involved in cell wall biosynthesis</fullName>
    </submittedName>
</protein>
<dbReference type="Gene3D" id="3.90.550.10">
    <property type="entry name" value="Spore Coat Polysaccharide Biosynthesis Protein SpsA, Chain A"/>
    <property type="match status" value="1"/>
</dbReference>
<dbReference type="InterPro" id="IPR001173">
    <property type="entry name" value="Glyco_trans_2-like"/>
</dbReference>